<keyword evidence="2" id="KW-1185">Reference proteome</keyword>
<dbReference type="InterPro" id="IPR014825">
    <property type="entry name" value="DNA_alkylation"/>
</dbReference>
<gene>
    <name evidence="1" type="ORF">D1Z90_12375</name>
</gene>
<evidence type="ECO:0000313" key="2">
    <source>
        <dbReference type="Proteomes" id="UP000283255"/>
    </source>
</evidence>
<comment type="caution">
    <text evidence="1">The sequence shown here is derived from an EMBL/GenBank/DDBJ whole genome shotgun (WGS) entry which is preliminary data.</text>
</comment>
<protein>
    <submittedName>
        <fullName evidence="1">DNA alkylation repair protein</fullName>
    </submittedName>
</protein>
<dbReference type="OrthoDB" id="9797162at2"/>
<dbReference type="InterPro" id="IPR016024">
    <property type="entry name" value="ARM-type_fold"/>
</dbReference>
<dbReference type="Pfam" id="PF08713">
    <property type="entry name" value="DNA_alkylation"/>
    <property type="match status" value="1"/>
</dbReference>
<evidence type="ECO:0000313" key="1">
    <source>
        <dbReference type="EMBL" id="RJG42657.1"/>
    </source>
</evidence>
<sequence>MATALKEHLSETAVNRISQCFERLEGAFLQQCGHPFDAVSFKQQALSGLEALSLKQRVKHLIAAIHHCLPADFLQAAAILQQAPAAFPVADAEDKMAGFAAWPLIDYVADYGLAHPQVALDTLATLTRMFSAEFAVRPFIEKYPQQTLAQMLQWTQHKDEHVRRLASEGCRPRLPWGLRLQQFVQDPEPIIPILTQLNADPSLYVRRSVANNLNDISKDHPQRVIELCQQWQLLQQDQTDWLIRHACRSLVKQGMPAAFSLLGYSEQPQIELSAWQADNHVAMGQGLAFSFALTGLAPSQKAVIDYCIHFVKANGQLSPKVFKLKNVHLQQGQQMRVGKQHSFKAISTRKYYPGEHLLTVHCNGQELARWPFQLTE</sequence>
<dbReference type="SUPFAM" id="SSF48371">
    <property type="entry name" value="ARM repeat"/>
    <property type="match status" value="1"/>
</dbReference>
<dbReference type="InterPro" id="IPR021133">
    <property type="entry name" value="HEAT_type_2"/>
</dbReference>
<dbReference type="AlphaFoldDB" id="A0A418YDQ8"/>
<dbReference type="PROSITE" id="PS50077">
    <property type="entry name" value="HEAT_REPEAT"/>
    <property type="match status" value="1"/>
</dbReference>
<dbReference type="RefSeq" id="WP_119911083.1">
    <property type="nucleotide sequence ID" value="NZ_QZCH01000015.1"/>
</dbReference>
<organism evidence="1 2">
    <name type="scientific">Motilimonas pumila</name>
    <dbReference type="NCBI Taxonomy" id="2303987"/>
    <lineage>
        <taxon>Bacteria</taxon>
        <taxon>Pseudomonadati</taxon>
        <taxon>Pseudomonadota</taxon>
        <taxon>Gammaproteobacteria</taxon>
        <taxon>Alteromonadales</taxon>
        <taxon>Alteromonadales genera incertae sedis</taxon>
        <taxon>Motilimonas</taxon>
    </lineage>
</organism>
<name>A0A418YDQ8_9GAMM</name>
<reference evidence="1 2" key="1">
    <citation type="submission" date="2018-09" db="EMBL/GenBank/DDBJ databases">
        <authorList>
            <person name="Wang F."/>
        </authorList>
    </citation>
    <scope>NUCLEOTIDE SEQUENCE [LARGE SCALE GENOMIC DNA]</scope>
    <source>
        <strain evidence="1 2">PLHSC7-2</strain>
    </source>
</reference>
<dbReference type="EMBL" id="QZCH01000015">
    <property type="protein sequence ID" value="RJG42657.1"/>
    <property type="molecule type" value="Genomic_DNA"/>
</dbReference>
<accession>A0A418YDQ8</accession>
<proteinExistence type="predicted"/>
<dbReference type="Gene3D" id="1.25.40.290">
    <property type="entry name" value="ARM repeat domains"/>
    <property type="match status" value="1"/>
</dbReference>
<dbReference type="Proteomes" id="UP000283255">
    <property type="component" value="Unassembled WGS sequence"/>
</dbReference>
<reference evidence="1 2" key="2">
    <citation type="submission" date="2019-01" db="EMBL/GenBank/DDBJ databases">
        <title>Motilimonas pumilus sp. nov., isolated from the gut of sea cucumber (Apostichopus japonicus).</title>
        <authorList>
            <person name="Wang F.-Q."/>
            <person name="Ren L.-H."/>
            <person name="Lin Y.-W."/>
            <person name="Sun G.-H."/>
            <person name="Du Z.-J."/>
            <person name="Zhao J.-X."/>
            <person name="Liu X.-J."/>
            <person name="Liu L.-J."/>
        </authorList>
    </citation>
    <scope>NUCLEOTIDE SEQUENCE [LARGE SCALE GENOMIC DNA]</scope>
    <source>
        <strain evidence="1 2">PLHSC7-2</strain>
    </source>
</reference>